<dbReference type="RefSeq" id="WP_263036959.1">
    <property type="nucleotide sequence ID" value="NZ_JAOTPL010000003.1"/>
</dbReference>
<evidence type="ECO:0000256" key="1">
    <source>
        <dbReference type="ARBA" id="ARBA00023015"/>
    </source>
</evidence>
<dbReference type="SUPFAM" id="SSF46894">
    <property type="entry name" value="C-terminal effector domain of the bipartite response regulators"/>
    <property type="match status" value="1"/>
</dbReference>
<reference evidence="5" key="1">
    <citation type="submission" date="2022-10" db="EMBL/GenBank/DDBJ databases">
        <authorList>
            <person name="Kim H.S."/>
            <person name="Kim J.-S."/>
            <person name="Suh M.K."/>
            <person name="Eom M.K."/>
            <person name="Lee J.-S."/>
        </authorList>
    </citation>
    <scope>NUCLEOTIDE SEQUENCE</scope>
    <source>
        <strain evidence="5">LIP-5</strain>
    </source>
</reference>
<gene>
    <name evidence="5" type="ORF">OD355_02960</name>
</gene>
<keyword evidence="3" id="KW-0804">Transcription</keyword>
<evidence type="ECO:0000256" key="3">
    <source>
        <dbReference type="ARBA" id="ARBA00023163"/>
    </source>
</evidence>
<evidence type="ECO:0000313" key="6">
    <source>
        <dbReference type="Proteomes" id="UP001209317"/>
    </source>
</evidence>
<name>A0AAE3IM04_9BACT</name>
<dbReference type="PROSITE" id="PS00622">
    <property type="entry name" value="HTH_LUXR_1"/>
    <property type="match status" value="1"/>
</dbReference>
<dbReference type="GO" id="GO:0006355">
    <property type="term" value="P:regulation of DNA-templated transcription"/>
    <property type="evidence" value="ECO:0007669"/>
    <property type="project" value="InterPro"/>
</dbReference>
<keyword evidence="1" id="KW-0805">Transcription regulation</keyword>
<dbReference type="SMART" id="SM00421">
    <property type="entry name" value="HTH_LUXR"/>
    <property type="match status" value="1"/>
</dbReference>
<evidence type="ECO:0000259" key="4">
    <source>
        <dbReference type="PROSITE" id="PS50043"/>
    </source>
</evidence>
<dbReference type="CDD" id="cd06170">
    <property type="entry name" value="LuxR_C_like"/>
    <property type="match status" value="1"/>
</dbReference>
<dbReference type="EMBL" id="JAOTPL010000003">
    <property type="protein sequence ID" value="MCU7693471.1"/>
    <property type="molecule type" value="Genomic_DNA"/>
</dbReference>
<comment type="caution">
    <text evidence="5">The sequence shown here is derived from an EMBL/GenBank/DDBJ whole genome shotgun (WGS) entry which is preliminary data.</text>
</comment>
<dbReference type="PANTHER" id="PTHR44688">
    <property type="entry name" value="DNA-BINDING TRANSCRIPTIONAL ACTIVATOR DEVR_DOSR"/>
    <property type="match status" value="1"/>
</dbReference>
<dbReference type="Proteomes" id="UP001209317">
    <property type="component" value="Unassembled WGS sequence"/>
</dbReference>
<dbReference type="Gene3D" id="1.10.10.10">
    <property type="entry name" value="Winged helix-like DNA-binding domain superfamily/Winged helix DNA-binding domain"/>
    <property type="match status" value="1"/>
</dbReference>
<proteinExistence type="predicted"/>
<dbReference type="PANTHER" id="PTHR44688:SF16">
    <property type="entry name" value="DNA-BINDING TRANSCRIPTIONAL ACTIVATOR DEVR_DOSR"/>
    <property type="match status" value="1"/>
</dbReference>
<evidence type="ECO:0000256" key="2">
    <source>
        <dbReference type="ARBA" id="ARBA00023125"/>
    </source>
</evidence>
<keyword evidence="2" id="KW-0238">DNA-binding</keyword>
<dbReference type="InterPro" id="IPR000792">
    <property type="entry name" value="Tscrpt_reg_LuxR_C"/>
</dbReference>
<accession>A0AAE3IM04</accession>
<dbReference type="PRINTS" id="PR00038">
    <property type="entry name" value="HTHLUXR"/>
</dbReference>
<protein>
    <submittedName>
        <fullName evidence="5">Helix-turn-helix transcriptional regulator</fullName>
    </submittedName>
</protein>
<keyword evidence="6" id="KW-1185">Reference proteome</keyword>
<dbReference type="InterPro" id="IPR036388">
    <property type="entry name" value="WH-like_DNA-bd_sf"/>
</dbReference>
<sequence length="241" mass="28064">MKDYNDIEQKLFQIERNLCKNAFEIPDISEVIPASIMVHSLAKGVPQQIVYMNTWGCHNLGVNLEELNVLREQYYERFFLQEDLEDIYPKVINYCNEGDYSRQLNFFQRVKLYKADKHEWFYTVCKLLEQKNAGEQKLIMLSSPVGGVGALMEKVKKVLDENQYISHNYRKFASLTKREKEILGLISAGKSSLDIADLLFISKETVSTHRKNIIRKLGSKSFADLLRFALAFDMVDSHEYE</sequence>
<dbReference type="AlphaFoldDB" id="A0AAE3IM04"/>
<dbReference type="GO" id="GO:0003677">
    <property type="term" value="F:DNA binding"/>
    <property type="evidence" value="ECO:0007669"/>
    <property type="project" value="UniProtKB-KW"/>
</dbReference>
<organism evidence="5 6">
    <name type="scientific">Haoranjiania flava</name>
    <dbReference type="NCBI Taxonomy" id="1856322"/>
    <lineage>
        <taxon>Bacteria</taxon>
        <taxon>Pseudomonadati</taxon>
        <taxon>Bacteroidota</taxon>
        <taxon>Chitinophagia</taxon>
        <taxon>Chitinophagales</taxon>
        <taxon>Chitinophagaceae</taxon>
        <taxon>Haoranjiania</taxon>
    </lineage>
</organism>
<dbReference type="PROSITE" id="PS50043">
    <property type="entry name" value="HTH_LUXR_2"/>
    <property type="match status" value="1"/>
</dbReference>
<evidence type="ECO:0000313" key="5">
    <source>
        <dbReference type="EMBL" id="MCU7693471.1"/>
    </source>
</evidence>
<feature type="domain" description="HTH luxR-type" evidence="4">
    <location>
        <begin position="168"/>
        <end position="233"/>
    </location>
</feature>
<dbReference type="Pfam" id="PF00196">
    <property type="entry name" value="GerE"/>
    <property type="match status" value="1"/>
</dbReference>
<dbReference type="InterPro" id="IPR016032">
    <property type="entry name" value="Sig_transdc_resp-reg_C-effctor"/>
</dbReference>